<organism evidence="8 9">
    <name type="scientific">Nostocoides japonicum T1-X7</name>
    <dbReference type="NCBI Taxonomy" id="1194083"/>
    <lineage>
        <taxon>Bacteria</taxon>
        <taxon>Bacillati</taxon>
        <taxon>Actinomycetota</taxon>
        <taxon>Actinomycetes</taxon>
        <taxon>Micrococcales</taxon>
        <taxon>Intrasporangiaceae</taxon>
        <taxon>Nostocoides</taxon>
    </lineage>
</organism>
<dbReference type="InterPro" id="IPR008964">
    <property type="entry name" value="Invasin/intimin_cell_adhesion"/>
</dbReference>
<keyword evidence="5" id="KW-0732">Signal</keyword>
<dbReference type="Pfam" id="PF18911">
    <property type="entry name" value="PKD_4"/>
    <property type="match status" value="1"/>
</dbReference>
<feature type="domain" description="PKD" evidence="6">
    <location>
        <begin position="979"/>
        <end position="1039"/>
    </location>
</feature>
<dbReference type="InterPro" id="IPR008979">
    <property type="entry name" value="Galactose-bd-like_sf"/>
</dbReference>
<protein>
    <recommendedName>
        <fullName evidence="10">PKD domain-containing protein</fullName>
    </recommendedName>
</protein>
<evidence type="ECO:0000256" key="5">
    <source>
        <dbReference type="SAM" id="SignalP"/>
    </source>
</evidence>
<dbReference type="RefSeq" id="WP_162233056.1">
    <property type="nucleotide sequence ID" value="NZ_HF570958.1"/>
</dbReference>
<dbReference type="Gene3D" id="2.60.40.10">
    <property type="entry name" value="Immunoglobulins"/>
    <property type="match status" value="7"/>
</dbReference>
<feature type="region of interest" description="Disordered" evidence="3">
    <location>
        <begin position="396"/>
        <end position="436"/>
    </location>
</feature>
<dbReference type="EMBL" id="CAJB01000279">
    <property type="protein sequence ID" value="CCH78798.1"/>
    <property type="molecule type" value="Genomic_DNA"/>
</dbReference>
<feature type="signal peptide" evidence="5">
    <location>
        <begin position="1"/>
        <end position="21"/>
    </location>
</feature>
<dbReference type="InterPro" id="IPR002884">
    <property type="entry name" value="P_dom"/>
</dbReference>
<keyword evidence="1" id="KW-0645">Protease</keyword>
<keyword evidence="4" id="KW-0812">Transmembrane</keyword>
<evidence type="ECO:0000256" key="4">
    <source>
        <dbReference type="SAM" id="Phobius"/>
    </source>
</evidence>
<feature type="domain" description="P/Homo B" evidence="7">
    <location>
        <begin position="15"/>
        <end position="204"/>
    </location>
</feature>
<keyword evidence="2" id="KW-0378">Hydrolase</keyword>
<dbReference type="InterPro" id="IPR000601">
    <property type="entry name" value="PKD_dom"/>
</dbReference>
<dbReference type="SUPFAM" id="SSF49373">
    <property type="entry name" value="Invasin/intimin cell-adhesion fragments"/>
    <property type="match status" value="1"/>
</dbReference>
<dbReference type="GO" id="GO:0005975">
    <property type="term" value="P:carbohydrate metabolic process"/>
    <property type="evidence" value="ECO:0007669"/>
    <property type="project" value="UniProtKB-ARBA"/>
</dbReference>
<evidence type="ECO:0000256" key="3">
    <source>
        <dbReference type="SAM" id="MobiDB-lite"/>
    </source>
</evidence>
<keyword evidence="9" id="KW-1185">Reference proteome</keyword>
<reference evidence="8 9" key="1">
    <citation type="journal article" date="2013" name="ISME J.">
        <title>A metabolic model for members of the genus Tetrasphaera involved in enhanced biological phosphorus removal.</title>
        <authorList>
            <person name="Kristiansen R."/>
            <person name="Nguyen H.T.T."/>
            <person name="Saunders A.M."/>
            <person name="Nielsen J.L."/>
            <person name="Wimmer R."/>
            <person name="Le V.Q."/>
            <person name="McIlroy S.J."/>
            <person name="Petrovski S."/>
            <person name="Seviour R.J."/>
            <person name="Calteau A."/>
            <person name="Nielsen K.L."/>
            <person name="Nielsen P.H."/>
        </authorList>
    </citation>
    <scope>NUCLEOTIDE SEQUENCE [LARGE SCALE GENOMIC DNA]</scope>
    <source>
        <strain evidence="8 9">T1-X7</strain>
    </source>
</reference>
<comment type="caution">
    <text evidence="8">The sequence shown here is derived from an EMBL/GenBank/DDBJ whole genome shotgun (WGS) entry which is preliminary data.</text>
</comment>
<feature type="transmembrane region" description="Helical" evidence="4">
    <location>
        <begin position="1093"/>
        <end position="1113"/>
    </location>
</feature>
<keyword evidence="4" id="KW-0472">Membrane</keyword>
<dbReference type="AlphaFoldDB" id="A0A077LY22"/>
<evidence type="ECO:0000256" key="2">
    <source>
        <dbReference type="ARBA" id="ARBA00022801"/>
    </source>
</evidence>
<evidence type="ECO:0000313" key="9">
    <source>
        <dbReference type="Proteomes" id="UP000035721"/>
    </source>
</evidence>
<proteinExistence type="predicted"/>
<feature type="domain" description="P/Homo B" evidence="7">
    <location>
        <begin position="293"/>
        <end position="477"/>
    </location>
</feature>
<dbReference type="Pfam" id="PF16640">
    <property type="entry name" value="Big_3_5"/>
    <property type="match status" value="5"/>
</dbReference>
<gene>
    <name evidence="8" type="ORF">BN12_350004</name>
</gene>
<dbReference type="GO" id="GO:0006508">
    <property type="term" value="P:proteolysis"/>
    <property type="evidence" value="ECO:0007669"/>
    <property type="project" value="UniProtKB-KW"/>
</dbReference>
<evidence type="ECO:0000259" key="6">
    <source>
        <dbReference type="PROSITE" id="PS50093"/>
    </source>
</evidence>
<dbReference type="InterPro" id="IPR013783">
    <property type="entry name" value="Ig-like_fold"/>
</dbReference>
<keyword evidence="4" id="KW-1133">Transmembrane helix</keyword>
<dbReference type="InterPro" id="IPR035986">
    <property type="entry name" value="PKD_dom_sf"/>
</dbReference>
<evidence type="ECO:0000259" key="7">
    <source>
        <dbReference type="PROSITE" id="PS51829"/>
    </source>
</evidence>
<evidence type="ECO:0000313" key="8">
    <source>
        <dbReference type="EMBL" id="CCH78798.1"/>
    </source>
</evidence>
<accession>A0A077LY22</accession>
<feature type="compositionally biased region" description="Low complexity" evidence="3">
    <location>
        <begin position="425"/>
        <end position="435"/>
    </location>
</feature>
<feature type="region of interest" description="Disordered" evidence="3">
    <location>
        <begin position="1036"/>
        <end position="1083"/>
    </location>
</feature>
<dbReference type="Gene3D" id="2.60.120.260">
    <property type="entry name" value="Galactose-binding domain-like"/>
    <property type="match status" value="2"/>
</dbReference>
<feature type="chain" id="PRO_5001720828" description="PKD domain-containing protein" evidence="5">
    <location>
        <begin position="22"/>
        <end position="1124"/>
    </location>
</feature>
<dbReference type="Proteomes" id="UP000035721">
    <property type="component" value="Unassembled WGS sequence"/>
</dbReference>
<dbReference type="SUPFAM" id="SSF49299">
    <property type="entry name" value="PKD domain"/>
    <property type="match status" value="1"/>
</dbReference>
<dbReference type="PROSITE" id="PS50093">
    <property type="entry name" value="PKD"/>
    <property type="match status" value="1"/>
</dbReference>
<evidence type="ECO:0008006" key="10">
    <source>
        <dbReference type="Google" id="ProtNLM"/>
    </source>
</evidence>
<dbReference type="InterPro" id="IPR032109">
    <property type="entry name" value="Big_3_5"/>
</dbReference>
<dbReference type="SUPFAM" id="SSF49785">
    <property type="entry name" value="Galactose-binding domain-like"/>
    <property type="match status" value="1"/>
</dbReference>
<name>A0A077LY22_9MICO</name>
<dbReference type="PROSITE" id="PS51829">
    <property type="entry name" value="P_HOMO_B"/>
    <property type="match status" value="2"/>
</dbReference>
<evidence type="ECO:0000256" key="1">
    <source>
        <dbReference type="ARBA" id="ARBA00022670"/>
    </source>
</evidence>
<sequence length="1124" mass="110479">MPAVIALVVGWLVAVTPAASADGPTTFSNSTSIAIPATGSTDQMGPASPYPSTIAVSGLSGSVTKVTVTFGGLTHSTVNDIDAMVVAPSGENLIVMSDVGDPSTLAFANDVNLTFDDAAAGPVPTGNIPSGSYRPTNNVNADGTSTDTFPTPAPTPSNETTLAGAFTGIDPNGTWRLYVVDDGSGDTGTMTDGWSLTVTTETAAVATTTTVATSHTPSTTGDPVTFTATVRAGGTPVTSGSVRFVDGTTSLGAPVDLGGSGTASITTSDLTEGTHEIRATYSGATGFLTSNGTVSQRVDNATVADGDTFCNTGPITVPSVGAAQPYPSHITVSGQAGTVTKVTATLKGLSHQAPIDLDVMLSGPDPSRNLLLLSDTGGQNPVSDLTVGFDDDAAGAVPVPLTSGTFRPTDDDEDGGSDTFPAPAPASSGATTLSTFDGSSADGQWSLWVNDDATGDSGSIADGWCLTVTSQVATQTTVTADPNPSTSGSSVTFTATVNAGSDPVTSGTVQFRDGAADLGTPVAVGADGTATFTTSDLTVGSHAITAAYGGFGTFAASSGSVTQVVEKTATTTTLTSTLNPSTVGQPVTFTADVTAGGDPVTTGTVTFSVDGVDGAPTALGGDGTATLLVPTFDAGTHTAVAHYDGSATLATSDDSLDQVVDLVDTATTLTTDPNPSTVGQSVTLTATVTAGGDPVTSGTVEFFDGATSLGSAPVVSGSASFTTTSPLAVGSHTLTARYSGTSTYAESSGGAEQVVEGLATVTTLTSSDNPSAAGDPVDITATVTAGGSPVDAGTVVFTVDGVDRPPVTVASDGTATTTLAAPTPGMHSVLAAYSGTDIYLSSEDSLDQGVAPEANAGGAYAVAEGGTLSLDASGSTTGATVAWDLNDDGDFTDATGVSPTVTWDQLEALGIDDGPSTRTVRARITLGSLTSTATTSLTVTNTPPTATVTGDLMATAGQPFTVKVGAEDPSSADLAASFTYTVDWGDGSPVETVTGPADPPVTHTYATAGDYSASFVAQDKDGGTGEPTSVTVTAAAATTTSTSSTTSTSTSSSTTSSTGTSSTGPTSTTEPSLPSSTSSGSGGSLAFTGTDTLGPLLVAAVFVLAGALALGLARRRRGSTGRHD</sequence>
<dbReference type="GO" id="GO:0004252">
    <property type="term" value="F:serine-type endopeptidase activity"/>
    <property type="evidence" value="ECO:0007669"/>
    <property type="project" value="InterPro"/>
</dbReference>
<dbReference type="STRING" id="1194083.BN12_350004"/>